<reference evidence="7" key="1">
    <citation type="submission" date="2020-11" db="EMBL/GenBank/DDBJ databases">
        <authorList>
            <person name="Tran Van P."/>
        </authorList>
    </citation>
    <scope>NUCLEOTIDE SEQUENCE</scope>
</reference>
<dbReference type="GO" id="GO:0003677">
    <property type="term" value="F:DNA binding"/>
    <property type="evidence" value="ECO:0007669"/>
    <property type="project" value="UniProtKB-UniRule"/>
</dbReference>
<feature type="compositionally biased region" description="Basic and acidic residues" evidence="4">
    <location>
        <begin position="777"/>
        <end position="794"/>
    </location>
</feature>
<evidence type="ECO:0000259" key="6">
    <source>
        <dbReference type="PROSITE" id="PS50960"/>
    </source>
</evidence>
<dbReference type="GO" id="GO:0005634">
    <property type="term" value="C:nucleus"/>
    <property type="evidence" value="ECO:0007669"/>
    <property type="project" value="UniProtKB-SubCell"/>
</dbReference>
<feature type="domain" description="HTH psq-type" evidence="6">
    <location>
        <begin position="385"/>
        <end position="437"/>
    </location>
</feature>
<keyword evidence="3" id="KW-0238">DNA-binding</keyword>
<dbReference type="SUPFAM" id="SSF54695">
    <property type="entry name" value="POZ domain"/>
    <property type="match status" value="1"/>
</dbReference>
<evidence type="ECO:0000256" key="3">
    <source>
        <dbReference type="PROSITE-ProRule" id="PRU00320"/>
    </source>
</evidence>
<dbReference type="InterPro" id="IPR051095">
    <property type="entry name" value="Dros_DevTransReg"/>
</dbReference>
<name>A0A7R9GT56_TIMPO</name>
<dbReference type="AlphaFoldDB" id="A0A7R9GT56"/>
<feature type="compositionally biased region" description="Low complexity" evidence="4">
    <location>
        <begin position="671"/>
        <end position="685"/>
    </location>
</feature>
<evidence type="ECO:0000256" key="1">
    <source>
        <dbReference type="ARBA" id="ARBA00004123"/>
    </source>
</evidence>
<dbReference type="Pfam" id="PF05225">
    <property type="entry name" value="HTH_psq"/>
    <property type="match status" value="1"/>
</dbReference>
<dbReference type="InterPro" id="IPR000210">
    <property type="entry name" value="BTB/POZ_dom"/>
</dbReference>
<dbReference type="SMART" id="SM00225">
    <property type="entry name" value="BTB"/>
    <property type="match status" value="1"/>
</dbReference>
<evidence type="ECO:0008006" key="8">
    <source>
        <dbReference type="Google" id="ProtNLM"/>
    </source>
</evidence>
<feature type="compositionally biased region" description="Polar residues" evidence="4">
    <location>
        <begin position="219"/>
        <end position="238"/>
    </location>
</feature>
<organism evidence="7">
    <name type="scientific">Timema poppense</name>
    <name type="common">Walking stick</name>
    <dbReference type="NCBI Taxonomy" id="170557"/>
    <lineage>
        <taxon>Eukaryota</taxon>
        <taxon>Metazoa</taxon>
        <taxon>Ecdysozoa</taxon>
        <taxon>Arthropoda</taxon>
        <taxon>Hexapoda</taxon>
        <taxon>Insecta</taxon>
        <taxon>Pterygota</taxon>
        <taxon>Neoptera</taxon>
        <taxon>Polyneoptera</taxon>
        <taxon>Phasmatodea</taxon>
        <taxon>Timematodea</taxon>
        <taxon>Timematoidea</taxon>
        <taxon>Timematidae</taxon>
        <taxon>Timema</taxon>
    </lineage>
</organism>
<feature type="compositionally biased region" description="Polar residues" evidence="4">
    <location>
        <begin position="145"/>
        <end position="161"/>
    </location>
</feature>
<dbReference type="Pfam" id="PF00651">
    <property type="entry name" value="BTB"/>
    <property type="match status" value="1"/>
</dbReference>
<evidence type="ECO:0000256" key="2">
    <source>
        <dbReference type="ARBA" id="ARBA00023242"/>
    </source>
</evidence>
<comment type="subcellular location">
    <subcellularLocation>
        <location evidence="1 3">Nucleus</location>
    </subcellularLocation>
</comment>
<dbReference type="PANTHER" id="PTHR23110">
    <property type="entry name" value="BTB DOMAIN TRANSCRIPTION FACTOR"/>
    <property type="match status" value="1"/>
</dbReference>
<dbReference type="Gene3D" id="3.30.710.10">
    <property type="entry name" value="Potassium Channel Kv1.1, Chain A"/>
    <property type="match status" value="1"/>
</dbReference>
<feature type="compositionally biased region" description="Polar residues" evidence="4">
    <location>
        <begin position="258"/>
        <end position="290"/>
    </location>
</feature>
<protein>
    <recommendedName>
        <fullName evidence="8">BTB domain-containing protein</fullName>
    </recommendedName>
</protein>
<sequence length="896" mass="98362">MAVQQFCLRWNNHQPNFVSVFTSLLNNESLVDVTLAAEGRHLQAHRVVLSACSTYFQTLFTVNPCQHPIVILKDVKYNDLKTMVDFMYYGEVNVSQEQLPAILKTAEMLKIKGLAEMPEYSSGGSLHMSKSLSVSSDKGELPTTAADNWSSTEMTRRSASPMSPAMRRKRLRKSSTGSGSGSTAERTSEELPSEITLIPSPAMVKPEPLPSMLDGNGRGSDSSHPGSLRNSTQEPSTDSEPREGSQDSVEDDHITMMGHSQDSNVGSMDTSLSDTGLGPSTSMGSQHQQNLASQGIQWTLLEHHGYPRFALSSCQASLSVQASSAFDPSHPLPSRSQYPSHNQIDPIPSCTVAGQYSSTSPCPSSCSSPCTSPLKSAINPAGQQVRRKRSTNPQADENFVRALDAVRFGGIGFCKAARMFGVNNRTLWLEYKKRGYPVTRPSLKSRVKQEISSSTGGANNTHQQMAPSQSNMAPPSQPMGPPPAVVNMSGYFSPLLQQKKVKPRLDFESVVRGFLGNMNVEISSREDVWKELSVHSPTSKVKIINTVGGRKLNIGSREVADNMLGGIHAVCLEMISINKAAFCFQMSCATMWRYMELAPLFRQTESRSVLMALTRRKTQTFKLRKGTMQNFMQAVEDVRAGKSSSSSLSSKAIKRGRPLIRQPRVKKELDPSQPSPDSEPSSPQLLTVPPMKVERQHSEPTPNLLSVPQPAFLVKQLSHPLPSQSPCGPVYRQLSQPGPSPPTLNVQLITTSEQPLSRVGSPSMMEQVPVLRIVPDQDHSKTSQLRVRTDEFRRASSSPQASSPREGFEPQRSVHCPVLRPGPALGCNFCWNTIDGHGRILRRKTKYHCPECQTNLCIVPCFQEYHERQTTSTGVRDSSGSLSPNIFKVLPKTSSI</sequence>
<feature type="domain" description="BTB" evidence="5">
    <location>
        <begin position="31"/>
        <end position="96"/>
    </location>
</feature>
<proteinExistence type="predicted"/>
<keyword evidence="2 3" id="KW-0539">Nucleus</keyword>
<dbReference type="InterPro" id="IPR011333">
    <property type="entry name" value="SKP1/BTB/POZ_sf"/>
</dbReference>
<dbReference type="PROSITE" id="PS50960">
    <property type="entry name" value="HTH_PSQ"/>
    <property type="match status" value="1"/>
</dbReference>
<dbReference type="InterPro" id="IPR007889">
    <property type="entry name" value="HTH_Psq"/>
</dbReference>
<dbReference type="PANTHER" id="PTHR23110:SF81">
    <property type="entry name" value="BTB-PROTEIN-VII, ISOFORM F-RELATED"/>
    <property type="match status" value="1"/>
</dbReference>
<feature type="region of interest" description="Disordered" evidence="4">
    <location>
        <begin position="122"/>
        <end position="290"/>
    </location>
</feature>
<feature type="compositionally biased region" description="Polar residues" evidence="4">
    <location>
        <begin position="450"/>
        <end position="473"/>
    </location>
</feature>
<evidence type="ECO:0000313" key="7">
    <source>
        <dbReference type="EMBL" id="CAD7395767.1"/>
    </source>
</evidence>
<feature type="region of interest" description="Disordered" evidence="4">
    <location>
        <begin position="777"/>
        <end position="812"/>
    </location>
</feature>
<feature type="compositionally biased region" description="Low complexity" evidence="4">
    <location>
        <begin position="125"/>
        <end position="136"/>
    </location>
</feature>
<feature type="compositionally biased region" description="Low complexity" evidence="4">
    <location>
        <begin position="795"/>
        <end position="805"/>
    </location>
</feature>
<evidence type="ECO:0000256" key="4">
    <source>
        <dbReference type="SAM" id="MobiDB-lite"/>
    </source>
</evidence>
<accession>A0A7R9GT56</accession>
<dbReference type="GO" id="GO:0006357">
    <property type="term" value="P:regulation of transcription by RNA polymerase II"/>
    <property type="evidence" value="ECO:0007669"/>
    <property type="project" value="TreeGrafter"/>
</dbReference>
<feature type="region of interest" description="Disordered" evidence="4">
    <location>
        <begin position="638"/>
        <end position="686"/>
    </location>
</feature>
<evidence type="ECO:0000259" key="5">
    <source>
        <dbReference type="PROSITE" id="PS50097"/>
    </source>
</evidence>
<feature type="compositionally biased region" description="Low complexity" evidence="4">
    <location>
        <begin position="174"/>
        <end position="185"/>
    </location>
</feature>
<dbReference type="PROSITE" id="PS50097">
    <property type="entry name" value="BTB"/>
    <property type="match status" value="1"/>
</dbReference>
<feature type="DNA-binding region" description="H-T-H motif" evidence="3">
    <location>
        <begin position="413"/>
        <end position="433"/>
    </location>
</feature>
<dbReference type="EMBL" id="OD000099">
    <property type="protein sequence ID" value="CAD7395767.1"/>
    <property type="molecule type" value="Genomic_DNA"/>
</dbReference>
<gene>
    <name evidence="7" type="ORF">TPSB3V08_LOCUS327</name>
</gene>
<dbReference type="CDD" id="cd18315">
    <property type="entry name" value="BTB_POZ_BAB-like"/>
    <property type="match status" value="1"/>
</dbReference>
<feature type="region of interest" description="Disordered" evidence="4">
    <location>
        <begin position="443"/>
        <end position="481"/>
    </location>
</feature>